<feature type="transmembrane region" description="Helical" evidence="1">
    <location>
        <begin position="359"/>
        <end position="378"/>
    </location>
</feature>
<feature type="transmembrane region" description="Helical" evidence="1">
    <location>
        <begin position="75"/>
        <end position="92"/>
    </location>
</feature>
<protein>
    <submittedName>
        <fullName evidence="3">Unannotated protein</fullName>
    </submittedName>
</protein>
<feature type="transmembrane region" description="Helical" evidence="1">
    <location>
        <begin position="329"/>
        <end position="353"/>
    </location>
</feature>
<keyword evidence="1" id="KW-0472">Membrane</keyword>
<dbReference type="Pfam" id="PF07690">
    <property type="entry name" value="MFS_1"/>
    <property type="match status" value="1"/>
</dbReference>
<feature type="transmembrane region" description="Helical" evidence="1">
    <location>
        <begin position="98"/>
        <end position="121"/>
    </location>
</feature>
<name>A0A6J6P3N3_9ZZZZ</name>
<dbReference type="InterPro" id="IPR011701">
    <property type="entry name" value="MFS"/>
</dbReference>
<dbReference type="GO" id="GO:0022857">
    <property type="term" value="F:transmembrane transporter activity"/>
    <property type="evidence" value="ECO:0007669"/>
    <property type="project" value="InterPro"/>
</dbReference>
<dbReference type="PANTHER" id="PTHR23523:SF2">
    <property type="entry name" value="2-NITROIMIDAZOLE TRANSPORTER"/>
    <property type="match status" value="1"/>
</dbReference>
<dbReference type="InterPro" id="IPR020846">
    <property type="entry name" value="MFS_dom"/>
</dbReference>
<accession>A0A6J6P3N3</accession>
<dbReference type="Gene3D" id="1.20.1250.20">
    <property type="entry name" value="MFS general substrate transporter like domains"/>
    <property type="match status" value="1"/>
</dbReference>
<feature type="transmembrane region" description="Helical" evidence="1">
    <location>
        <begin position="204"/>
        <end position="229"/>
    </location>
</feature>
<feature type="transmembrane region" description="Helical" evidence="1">
    <location>
        <begin position="297"/>
        <end position="317"/>
    </location>
</feature>
<feature type="transmembrane region" description="Helical" evidence="1">
    <location>
        <begin position="273"/>
        <end position="291"/>
    </location>
</feature>
<dbReference type="AlphaFoldDB" id="A0A6J6P3N3"/>
<keyword evidence="1" id="KW-0812">Transmembrane</keyword>
<dbReference type="SUPFAM" id="SSF103473">
    <property type="entry name" value="MFS general substrate transporter"/>
    <property type="match status" value="1"/>
</dbReference>
<evidence type="ECO:0000256" key="1">
    <source>
        <dbReference type="SAM" id="Phobius"/>
    </source>
</evidence>
<dbReference type="InterPro" id="IPR036259">
    <property type="entry name" value="MFS_trans_sf"/>
</dbReference>
<proteinExistence type="predicted"/>
<organism evidence="3">
    <name type="scientific">freshwater metagenome</name>
    <dbReference type="NCBI Taxonomy" id="449393"/>
    <lineage>
        <taxon>unclassified sequences</taxon>
        <taxon>metagenomes</taxon>
        <taxon>ecological metagenomes</taxon>
    </lineage>
</organism>
<gene>
    <name evidence="3" type="ORF">UFOPK2579_00520</name>
</gene>
<keyword evidence="1" id="KW-1133">Transmembrane helix</keyword>
<dbReference type="PANTHER" id="PTHR23523">
    <property type="match status" value="1"/>
</dbReference>
<feature type="transmembrane region" description="Helical" evidence="1">
    <location>
        <begin position="161"/>
        <end position="183"/>
    </location>
</feature>
<evidence type="ECO:0000259" key="2">
    <source>
        <dbReference type="PROSITE" id="PS50850"/>
    </source>
</evidence>
<sequence length="392" mass="40907">MTRRTSPLFLVGLLVLAANLRPAAVSVGPVLEEVRDSLGIGPGEAALLTSLPVLAFAVFGALAPAAASRIGPHRVTALALVAAVTGLSARVLTDSDLAFLALSLLAVAGMAMANVLLPSLVKRHAPERIGQVTALYTTTLAVGLTAALVLTVPFSELGGSWRWGLGVWALLAAAALVPWLLLARTDRGLEPVRRTVTFAQVARTRVGAAMALFFGLQALQAYVIFGWFAQLWRDHGFTGSQAGLLLGVVTGISIPLSFVLPRWFTTTAAPLRVLLLVIGCYPVAYVGLLVAPHTLAVLWAALAGVGTCTFPLILTLVGLRARTPEGTAALSAFTQAVGYLVAATGPFTVGLLYEATDAWTAPLALLLVLVAPMVLLAVRLSRASYVEDELVP</sequence>
<reference evidence="3" key="1">
    <citation type="submission" date="2020-05" db="EMBL/GenBank/DDBJ databases">
        <authorList>
            <person name="Chiriac C."/>
            <person name="Salcher M."/>
            <person name="Ghai R."/>
            <person name="Kavagutti S V."/>
        </authorList>
    </citation>
    <scope>NUCLEOTIDE SEQUENCE</scope>
</reference>
<feature type="transmembrane region" description="Helical" evidence="1">
    <location>
        <begin position="241"/>
        <end position="261"/>
    </location>
</feature>
<dbReference type="InterPro" id="IPR052524">
    <property type="entry name" value="MFS_Cyanate_Porter"/>
</dbReference>
<dbReference type="EMBL" id="CAEZXR010000042">
    <property type="protein sequence ID" value="CAB4692922.1"/>
    <property type="molecule type" value="Genomic_DNA"/>
</dbReference>
<feature type="transmembrane region" description="Helical" evidence="1">
    <location>
        <begin position="45"/>
        <end position="63"/>
    </location>
</feature>
<feature type="transmembrane region" description="Helical" evidence="1">
    <location>
        <begin position="133"/>
        <end position="155"/>
    </location>
</feature>
<feature type="domain" description="Major facilitator superfamily (MFS) profile" evidence="2">
    <location>
        <begin position="7"/>
        <end position="389"/>
    </location>
</feature>
<dbReference type="PROSITE" id="PS50850">
    <property type="entry name" value="MFS"/>
    <property type="match status" value="1"/>
</dbReference>
<evidence type="ECO:0000313" key="3">
    <source>
        <dbReference type="EMBL" id="CAB4692922.1"/>
    </source>
</evidence>